<sequence>MNEIPVEIIGEEEMALIEAALSYASNSLASDHNSTAIVAPASLSDVNCSSVPSTRIPEFNIEDFGKIGSASRSLVDRFRRKRTLSVTDFTAVEWCEKQMEFSLIHGKPEQTEAMKTGSDRHTELEKEVMVRIDIPVKTQEDMWGIRFLNFIVGINQLLTEGMTREIMVIGSLEEDIWVIGVIDEIRMPMDGPLINPLLVDTKTRNKPTLPSEPQKRNARFQLMFYKFLWDNIIGENFSSEQFFIHFDLDPKRKLSEDVKKFGNSLGFQHNTLEDVVVQFQEVCNMLPRSKEHLLLRYEFQGDRSGLGEFMFLHDHVWFMGQVRKALDFWLGIRRGNCVSWNEKWKCNFCKFNNCSQAIKPNTEE</sequence>
<dbReference type="GO" id="GO:0036297">
    <property type="term" value="P:interstrand cross-link repair"/>
    <property type="evidence" value="ECO:0000318"/>
    <property type="project" value="GO_Central"/>
</dbReference>
<evidence type="ECO:0000313" key="3">
    <source>
        <dbReference type="Proteomes" id="UP000036987"/>
    </source>
</evidence>
<dbReference type="PANTHER" id="PTHR14464">
    <property type="entry name" value="EXONUCLEASE V"/>
    <property type="match status" value="1"/>
</dbReference>
<dbReference type="OrthoDB" id="354769at2759"/>
<dbReference type="Proteomes" id="UP000036987">
    <property type="component" value="Unassembled WGS sequence"/>
</dbReference>
<dbReference type="Pfam" id="PF09810">
    <property type="entry name" value="Exo5"/>
    <property type="match status" value="3"/>
</dbReference>
<keyword evidence="3" id="KW-1185">Reference proteome</keyword>
<dbReference type="EMBL" id="LFYR01000938">
    <property type="protein sequence ID" value="KMZ66909.1"/>
    <property type="molecule type" value="Genomic_DNA"/>
</dbReference>
<keyword evidence="2" id="KW-0540">Nuclease</keyword>
<gene>
    <name evidence="2" type="ORF">ZOSMA_282G00090</name>
</gene>
<dbReference type="Gene3D" id="3.90.320.10">
    <property type="match status" value="1"/>
</dbReference>
<proteinExistence type="inferred from homology"/>
<dbReference type="InterPro" id="IPR019190">
    <property type="entry name" value="EXOV"/>
</dbReference>
<evidence type="ECO:0000313" key="2">
    <source>
        <dbReference type="EMBL" id="KMZ66909.1"/>
    </source>
</evidence>
<keyword evidence="2" id="KW-0269">Exonuclease</keyword>
<dbReference type="PANTHER" id="PTHR14464:SF4">
    <property type="entry name" value="EXONUCLEASE V"/>
    <property type="match status" value="1"/>
</dbReference>
<dbReference type="InterPro" id="IPR011604">
    <property type="entry name" value="PDDEXK-like_dom_sf"/>
</dbReference>
<dbReference type="OMA" id="CPDKPLG"/>
<dbReference type="AlphaFoldDB" id="A0A0K9PD45"/>
<accession>A0A0K9PD45</accession>
<dbReference type="GO" id="GO:0045145">
    <property type="term" value="F:single-stranded DNA 5'-3' DNA exonuclease activity"/>
    <property type="evidence" value="ECO:0000318"/>
    <property type="project" value="GO_Central"/>
</dbReference>
<keyword evidence="2" id="KW-0378">Hydrolase</keyword>
<dbReference type="GO" id="GO:0005634">
    <property type="term" value="C:nucleus"/>
    <property type="evidence" value="ECO:0000318"/>
    <property type="project" value="GO_Central"/>
</dbReference>
<reference evidence="3" key="1">
    <citation type="journal article" date="2016" name="Nature">
        <title>The genome of the seagrass Zostera marina reveals angiosperm adaptation to the sea.</title>
        <authorList>
            <person name="Olsen J.L."/>
            <person name="Rouze P."/>
            <person name="Verhelst B."/>
            <person name="Lin Y.-C."/>
            <person name="Bayer T."/>
            <person name="Collen J."/>
            <person name="Dattolo E."/>
            <person name="De Paoli E."/>
            <person name="Dittami S."/>
            <person name="Maumus F."/>
            <person name="Michel G."/>
            <person name="Kersting A."/>
            <person name="Lauritano C."/>
            <person name="Lohaus R."/>
            <person name="Toepel M."/>
            <person name="Tonon T."/>
            <person name="Vanneste K."/>
            <person name="Amirebrahimi M."/>
            <person name="Brakel J."/>
            <person name="Bostroem C."/>
            <person name="Chovatia M."/>
            <person name="Grimwood J."/>
            <person name="Jenkins J.W."/>
            <person name="Jueterbock A."/>
            <person name="Mraz A."/>
            <person name="Stam W.T."/>
            <person name="Tice H."/>
            <person name="Bornberg-Bauer E."/>
            <person name="Green P.J."/>
            <person name="Pearson G.A."/>
            <person name="Procaccini G."/>
            <person name="Duarte C.M."/>
            <person name="Schmutz J."/>
            <person name="Reusch T.B.H."/>
            <person name="Van de Peer Y."/>
        </authorList>
    </citation>
    <scope>NUCLEOTIDE SEQUENCE [LARGE SCALE GENOMIC DNA]</scope>
    <source>
        <strain evidence="3">cv. Finnish</strain>
    </source>
</reference>
<name>A0A0K9PD45_ZOSMR</name>
<protein>
    <submittedName>
        <fullName evidence="2">Exonuclease V, chloroplastic</fullName>
    </submittedName>
</protein>
<comment type="similarity">
    <text evidence="1">Belongs to the EXO5 family.</text>
</comment>
<evidence type="ECO:0000256" key="1">
    <source>
        <dbReference type="ARBA" id="ARBA00009797"/>
    </source>
</evidence>
<organism evidence="2 3">
    <name type="scientific">Zostera marina</name>
    <name type="common">Eelgrass</name>
    <dbReference type="NCBI Taxonomy" id="29655"/>
    <lineage>
        <taxon>Eukaryota</taxon>
        <taxon>Viridiplantae</taxon>
        <taxon>Streptophyta</taxon>
        <taxon>Embryophyta</taxon>
        <taxon>Tracheophyta</taxon>
        <taxon>Spermatophyta</taxon>
        <taxon>Magnoliopsida</taxon>
        <taxon>Liliopsida</taxon>
        <taxon>Zosteraceae</taxon>
        <taxon>Zostera</taxon>
    </lineage>
</organism>
<comment type="caution">
    <text evidence="2">The sequence shown here is derived from an EMBL/GenBank/DDBJ whole genome shotgun (WGS) entry which is preliminary data.</text>
</comment>